<gene>
    <name evidence="3" type="ORF">ABB28_03770</name>
</gene>
<feature type="region of interest" description="Disordered" evidence="1">
    <location>
        <begin position="132"/>
        <end position="152"/>
    </location>
</feature>
<evidence type="ECO:0008006" key="5">
    <source>
        <dbReference type="Google" id="ProtNLM"/>
    </source>
</evidence>
<evidence type="ECO:0000256" key="2">
    <source>
        <dbReference type="SAM" id="SignalP"/>
    </source>
</evidence>
<name>A0A0R0D2B8_9GAMM</name>
<evidence type="ECO:0000313" key="3">
    <source>
        <dbReference type="EMBL" id="KRG76252.1"/>
    </source>
</evidence>
<reference evidence="3 4" key="1">
    <citation type="submission" date="2015-05" db="EMBL/GenBank/DDBJ databases">
        <title>Genome sequencing and analysis of members of genus Stenotrophomonas.</title>
        <authorList>
            <person name="Patil P.P."/>
            <person name="Midha S."/>
            <person name="Patil P.B."/>
        </authorList>
    </citation>
    <scope>NUCLEOTIDE SEQUENCE [LARGE SCALE GENOMIC DNA]</scope>
    <source>
        <strain evidence="3 4">DSM 21508</strain>
    </source>
</reference>
<evidence type="ECO:0000256" key="1">
    <source>
        <dbReference type="SAM" id="MobiDB-lite"/>
    </source>
</evidence>
<comment type="caution">
    <text evidence="3">The sequence shown here is derived from an EMBL/GenBank/DDBJ whole genome shotgun (WGS) entry which is preliminary data.</text>
</comment>
<feature type="signal peptide" evidence="2">
    <location>
        <begin position="1"/>
        <end position="24"/>
    </location>
</feature>
<dbReference type="Proteomes" id="UP000051386">
    <property type="component" value="Unassembled WGS sequence"/>
</dbReference>
<feature type="compositionally biased region" description="Basic and acidic residues" evidence="1">
    <location>
        <begin position="135"/>
        <end position="152"/>
    </location>
</feature>
<dbReference type="RefSeq" id="WP_057507345.1">
    <property type="nucleotide sequence ID" value="NZ_LDJK01000010.1"/>
</dbReference>
<keyword evidence="2" id="KW-0732">Signal</keyword>
<accession>A0A0R0D2B8</accession>
<proteinExistence type="predicted"/>
<dbReference type="EMBL" id="LDJK01000010">
    <property type="protein sequence ID" value="KRG76252.1"/>
    <property type="molecule type" value="Genomic_DNA"/>
</dbReference>
<evidence type="ECO:0000313" key="4">
    <source>
        <dbReference type="Proteomes" id="UP000051386"/>
    </source>
</evidence>
<sequence>MSLLAPRRCLALALAAALYTTACVQGPSSDRTEAEAVLTENPAESRTVDGYTYTTKPVEAKIGPHRFAFPANYYDDQIGPAIGGGVGLTLMWPELDAAPPGTRSTRSMSDHHRAISMSIDHVGAVPIGSLLQRRTSTESKTEDGSVERQDPRNRLDMRRPALEQFGLTPYVIDEDRMAAYSMAYSDQRGKPPVRNPRYEDDWYVARSSGDTLSTFIKCDQPQNGRQGLHIKGAALVSDGADRVASCSHYFVDQADSLSVTLVYPSVLLKDWRSIEGAARTVLARYRIR</sequence>
<organism evidence="3 4">
    <name type="scientific">Stenotrophomonas chelatiphaga</name>
    <dbReference type="NCBI Taxonomy" id="517011"/>
    <lineage>
        <taxon>Bacteria</taxon>
        <taxon>Pseudomonadati</taxon>
        <taxon>Pseudomonadota</taxon>
        <taxon>Gammaproteobacteria</taxon>
        <taxon>Lysobacterales</taxon>
        <taxon>Lysobacteraceae</taxon>
        <taxon>Stenotrophomonas</taxon>
    </lineage>
</organism>
<dbReference type="InterPro" id="IPR049732">
    <property type="entry name" value="Smlt3025-like"/>
</dbReference>
<dbReference type="PATRIC" id="fig|517011.3.peg.40"/>
<dbReference type="CDD" id="cd20897">
    <property type="entry name" value="Smlt3025-like"/>
    <property type="match status" value="1"/>
</dbReference>
<dbReference type="AlphaFoldDB" id="A0A0R0D2B8"/>
<feature type="chain" id="PRO_5006395112" description="Lipoprotein" evidence="2">
    <location>
        <begin position="25"/>
        <end position="288"/>
    </location>
</feature>
<protein>
    <recommendedName>
        <fullName evidence="5">Lipoprotein</fullName>
    </recommendedName>
</protein>
<keyword evidence="4" id="KW-1185">Reference proteome</keyword>